<comment type="caution">
    <text evidence="2">The sequence shown here is derived from an EMBL/GenBank/DDBJ whole genome shotgun (WGS) entry which is preliminary data.</text>
</comment>
<evidence type="ECO:0000256" key="1">
    <source>
        <dbReference type="SAM" id="SignalP"/>
    </source>
</evidence>
<dbReference type="AlphaFoldDB" id="A0A918UY16"/>
<name>A0A918UY16_9CAUL</name>
<sequence>MSRFIPVVAGVLVGSALIAGHAALAQTEGAPQSEKPAEKPLRQCVSGGNLDTTVIDEDTLLVEDRGRGAMVMTVSGCRLNNFDPLLFEYRGSTQICNPIDVQMSVIYSPGFKSACFVDTLKPVSFEEAKALKDSLSKKKKK</sequence>
<reference evidence="2" key="1">
    <citation type="journal article" date="2014" name="Int. J. Syst. Evol. Microbiol.">
        <title>Complete genome sequence of Corynebacterium casei LMG S-19264T (=DSM 44701T), isolated from a smear-ripened cheese.</title>
        <authorList>
            <consortium name="US DOE Joint Genome Institute (JGI-PGF)"/>
            <person name="Walter F."/>
            <person name="Albersmeier A."/>
            <person name="Kalinowski J."/>
            <person name="Ruckert C."/>
        </authorList>
    </citation>
    <scope>NUCLEOTIDE SEQUENCE</scope>
    <source>
        <strain evidence="2">KCTC 32296</strain>
    </source>
</reference>
<gene>
    <name evidence="2" type="ORF">GCM10011273_32090</name>
</gene>
<reference evidence="2" key="2">
    <citation type="submission" date="2020-09" db="EMBL/GenBank/DDBJ databases">
        <authorList>
            <person name="Sun Q."/>
            <person name="Kim S."/>
        </authorList>
    </citation>
    <scope>NUCLEOTIDE SEQUENCE</scope>
    <source>
        <strain evidence="2">KCTC 32296</strain>
    </source>
</reference>
<dbReference type="Proteomes" id="UP000662572">
    <property type="component" value="Unassembled WGS sequence"/>
</dbReference>
<keyword evidence="1" id="KW-0732">Signal</keyword>
<feature type="chain" id="PRO_5037551959" evidence="1">
    <location>
        <begin position="26"/>
        <end position="141"/>
    </location>
</feature>
<organism evidence="2 3">
    <name type="scientific">Asticcacaulis endophyticus</name>
    <dbReference type="NCBI Taxonomy" id="1395890"/>
    <lineage>
        <taxon>Bacteria</taxon>
        <taxon>Pseudomonadati</taxon>
        <taxon>Pseudomonadota</taxon>
        <taxon>Alphaproteobacteria</taxon>
        <taxon>Caulobacterales</taxon>
        <taxon>Caulobacteraceae</taxon>
        <taxon>Asticcacaulis</taxon>
    </lineage>
</organism>
<dbReference type="RefSeq" id="WP_189488497.1">
    <property type="nucleotide sequence ID" value="NZ_BMZB01000006.1"/>
</dbReference>
<keyword evidence="3" id="KW-1185">Reference proteome</keyword>
<dbReference type="EMBL" id="BMZB01000006">
    <property type="protein sequence ID" value="GGZ42966.1"/>
    <property type="molecule type" value="Genomic_DNA"/>
</dbReference>
<evidence type="ECO:0000313" key="2">
    <source>
        <dbReference type="EMBL" id="GGZ42966.1"/>
    </source>
</evidence>
<proteinExistence type="predicted"/>
<protein>
    <submittedName>
        <fullName evidence="2">Uncharacterized protein</fullName>
    </submittedName>
</protein>
<evidence type="ECO:0000313" key="3">
    <source>
        <dbReference type="Proteomes" id="UP000662572"/>
    </source>
</evidence>
<feature type="signal peptide" evidence="1">
    <location>
        <begin position="1"/>
        <end position="25"/>
    </location>
</feature>
<accession>A0A918UY16</accession>